<dbReference type="Pfam" id="PF13917">
    <property type="entry name" value="zf-CCHC_3"/>
    <property type="match status" value="1"/>
</dbReference>
<dbReference type="EMBL" id="JAXIOK010000005">
    <property type="protein sequence ID" value="KAK4770876.1"/>
    <property type="molecule type" value="Genomic_DNA"/>
</dbReference>
<dbReference type="Proteomes" id="UP001345219">
    <property type="component" value="Chromosome 24"/>
</dbReference>
<organism evidence="1 2">
    <name type="scientific">Trapa incisa</name>
    <dbReference type="NCBI Taxonomy" id="236973"/>
    <lineage>
        <taxon>Eukaryota</taxon>
        <taxon>Viridiplantae</taxon>
        <taxon>Streptophyta</taxon>
        <taxon>Embryophyta</taxon>
        <taxon>Tracheophyta</taxon>
        <taxon>Spermatophyta</taxon>
        <taxon>Magnoliopsida</taxon>
        <taxon>eudicotyledons</taxon>
        <taxon>Gunneridae</taxon>
        <taxon>Pentapetalae</taxon>
        <taxon>rosids</taxon>
        <taxon>malvids</taxon>
        <taxon>Myrtales</taxon>
        <taxon>Lythraceae</taxon>
        <taxon>Trapa</taxon>
    </lineage>
</organism>
<dbReference type="AlphaFoldDB" id="A0AAN7KPB4"/>
<evidence type="ECO:0000313" key="2">
    <source>
        <dbReference type="Proteomes" id="UP001345219"/>
    </source>
</evidence>
<sequence length="108" mass="12185">MSNNKEDKTQDVAERIKAAALSAAKGLSRAQAEKAAAIAARNLNWRVSTMSEVIRTWSLGHWTCECKNERVYISRPSRTQMLKNPNLNMMGCVSYDHENLDSKKEEKA</sequence>
<proteinExistence type="predicted"/>
<evidence type="ECO:0000313" key="1">
    <source>
        <dbReference type="EMBL" id="KAK4770876.1"/>
    </source>
</evidence>
<comment type="caution">
    <text evidence="1">The sequence shown here is derived from an EMBL/GenBank/DDBJ whole genome shotgun (WGS) entry which is preliminary data.</text>
</comment>
<protein>
    <submittedName>
        <fullName evidence="1">Uncharacterized protein</fullName>
    </submittedName>
</protein>
<keyword evidence="2" id="KW-1185">Reference proteome</keyword>
<gene>
    <name evidence="1" type="ORF">SAY87_031408</name>
</gene>
<name>A0AAN7KPB4_9MYRT</name>
<accession>A0AAN7KPB4</accession>
<reference evidence="1 2" key="1">
    <citation type="journal article" date="2023" name="Hortic Res">
        <title>Pangenome of water caltrop reveals structural variations and asymmetric subgenome divergence after allopolyploidization.</title>
        <authorList>
            <person name="Zhang X."/>
            <person name="Chen Y."/>
            <person name="Wang L."/>
            <person name="Yuan Y."/>
            <person name="Fang M."/>
            <person name="Shi L."/>
            <person name="Lu R."/>
            <person name="Comes H.P."/>
            <person name="Ma Y."/>
            <person name="Chen Y."/>
            <person name="Huang G."/>
            <person name="Zhou Y."/>
            <person name="Zheng Z."/>
            <person name="Qiu Y."/>
        </authorList>
    </citation>
    <scope>NUCLEOTIDE SEQUENCE [LARGE SCALE GENOMIC DNA]</scope>
    <source>
        <tissue evidence="1">Roots</tissue>
    </source>
</reference>